<dbReference type="SUPFAM" id="SSF51445">
    <property type="entry name" value="(Trans)glycosidases"/>
    <property type="match status" value="1"/>
</dbReference>
<dbReference type="GO" id="GO:0005509">
    <property type="term" value="F:calcium ion binding"/>
    <property type="evidence" value="ECO:0007669"/>
    <property type="project" value="InterPro"/>
</dbReference>
<dbReference type="InterPro" id="IPR013780">
    <property type="entry name" value="Glyco_hydro_b"/>
</dbReference>
<dbReference type="InterPro" id="IPR013776">
    <property type="entry name" value="A-amylase_thermo"/>
</dbReference>
<dbReference type="InterPro" id="IPR006046">
    <property type="entry name" value="Alpha_amylase"/>
</dbReference>
<keyword evidence="9" id="KW-1185">Reference proteome</keyword>
<dbReference type="CDD" id="cd11314">
    <property type="entry name" value="AmyAc_arch_bac_plant_AmyA"/>
    <property type="match status" value="1"/>
</dbReference>
<proteinExistence type="inferred from homology"/>
<keyword evidence="6 8" id="KW-0326">Glycosidase</keyword>
<dbReference type="Gene3D" id="3.20.20.80">
    <property type="entry name" value="Glycosidases"/>
    <property type="match status" value="1"/>
</dbReference>
<dbReference type="PIRSF" id="PIRSF001021">
    <property type="entry name" value="Alph-amls_thrmst"/>
    <property type="match status" value="1"/>
</dbReference>
<evidence type="ECO:0000256" key="5">
    <source>
        <dbReference type="ARBA" id="ARBA00023277"/>
    </source>
</evidence>
<dbReference type="RefSeq" id="WP_096351217.1">
    <property type="nucleotide sequence ID" value="NZ_AP017313.1"/>
</dbReference>
<dbReference type="OrthoDB" id="9806009at2"/>
<protein>
    <submittedName>
        <fullName evidence="8">Alpha-amylase</fullName>
        <ecNumber evidence="8">3.2.1.1</ecNumber>
    </submittedName>
</protein>
<dbReference type="GO" id="GO:0005975">
    <property type="term" value="P:carbohydrate metabolic process"/>
    <property type="evidence" value="ECO:0007669"/>
    <property type="project" value="InterPro"/>
</dbReference>
<evidence type="ECO:0000313" key="8">
    <source>
        <dbReference type="EMBL" id="BAU53589.1"/>
    </source>
</evidence>
<dbReference type="EMBL" id="AP017313">
    <property type="protein sequence ID" value="BAU53589.1"/>
    <property type="molecule type" value="Genomic_DNA"/>
</dbReference>
<evidence type="ECO:0000256" key="2">
    <source>
        <dbReference type="ARBA" id="ARBA00008061"/>
    </source>
</evidence>
<dbReference type="AlphaFoldDB" id="A0A0X8X4T6"/>
<dbReference type="EC" id="3.2.1.1" evidence="8"/>
<evidence type="ECO:0000256" key="6">
    <source>
        <dbReference type="ARBA" id="ARBA00023295"/>
    </source>
</evidence>
<dbReference type="Proteomes" id="UP000218263">
    <property type="component" value="Chromosome"/>
</dbReference>
<keyword evidence="4 8" id="KW-0378">Hydrolase</keyword>
<dbReference type="Pfam" id="PF09154">
    <property type="entry name" value="Alpha-amy_C_pro"/>
    <property type="match status" value="1"/>
</dbReference>
<name>A0A0X8X4T6_9SPHI</name>
<evidence type="ECO:0000256" key="4">
    <source>
        <dbReference type="ARBA" id="ARBA00022801"/>
    </source>
</evidence>
<dbReference type="InterPro" id="IPR017853">
    <property type="entry name" value="GH"/>
</dbReference>
<dbReference type="Pfam" id="PF00128">
    <property type="entry name" value="Alpha-amylase"/>
    <property type="match status" value="1"/>
</dbReference>
<dbReference type="NCBIfam" id="NF006970">
    <property type="entry name" value="PRK09441.1-3"/>
    <property type="match status" value="1"/>
</dbReference>
<dbReference type="KEGG" id="mgot:MgSA37_01758"/>
<gene>
    <name evidence="8" type="ORF">MgSA37_01758</name>
</gene>
<comment type="similarity">
    <text evidence="2 7">Belongs to the glycosyl hydrolase 13 family.</text>
</comment>
<evidence type="ECO:0000256" key="3">
    <source>
        <dbReference type="ARBA" id="ARBA00022723"/>
    </source>
</evidence>
<organism evidence="8 9">
    <name type="scientific">Mucilaginibacter gotjawali</name>
    <dbReference type="NCBI Taxonomy" id="1550579"/>
    <lineage>
        <taxon>Bacteria</taxon>
        <taxon>Pseudomonadati</taxon>
        <taxon>Bacteroidota</taxon>
        <taxon>Sphingobacteriia</taxon>
        <taxon>Sphingobacteriales</taxon>
        <taxon>Sphingobacteriaceae</taxon>
        <taxon>Mucilaginibacter</taxon>
    </lineage>
</organism>
<evidence type="ECO:0000313" key="9">
    <source>
        <dbReference type="Proteomes" id="UP000218263"/>
    </source>
</evidence>
<keyword evidence="3" id="KW-0479">Metal-binding</keyword>
<dbReference type="SMART" id="SM00642">
    <property type="entry name" value="Aamy"/>
    <property type="match status" value="1"/>
</dbReference>
<keyword evidence="5" id="KW-0119">Carbohydrate metabolism</keyword>
<dbReference type="Gene3D" id="2.60.40.1180">
    <property type="entry name" value="Golgi alpha-mannosidase II"/>
    <property type="match status" value="1"/>
</dbReference>
<accession>A0A0X8X4T6</accession>
<dbReference type="GO" id="GO:0004556">
    <property type="term" value="F:alpha-amylase activity"/>
    <property type="evidence" value="ECO:0007669"/>
    <property type="project" value="UniProtKB-EC"/>
</dbReference>
<reference evidence="8 9" key="1">
    <citation type="submission" date="2015-12" db="EMBL/GenBank/DDBJ databases">
        <title>Genome sequence of Mucilaginibacter gotjawali.</title>
        <authorList>
            <person name="Lee J.S."/>
            <person name="Lee K.C."/>
            <person name="Kim K.K."/>
            <person name="Lee B.W."/>
        </authorList>
    </citation>
    <scope>NUCLEOTIDE SEQUENCE [LARGE SCALE GENOMIC DNA]</scope>
    <source>
        <strain evidence="8 9">SA3-7</strain>
    </source>
</reference>
<dbReference type="PRINTS" id="PR00110">
    <property type="entry name" value="ALPHAAMYLASE"/>
</dbReference>
<evidence type="ECO:0000256" key="7">
    <source>
        <dbReference type="RuleBase" id="RU003615"/>
    </source>
</evidence>
<evidence type="ECO:0000256" key="1">
    <source>
        <dbReference type="ARBA" id="ARBA00001913"/>
    </source>
</evidence>
<dbReference type="PANTHER" id="PTHR43447">
    <property type="entry name" value="ALPHA-AMYLASE"/>
    <property type="match status" value="1"/>
</dbReference>
<sequence length="465" mass="51719">MKRQFYRLGRASIFLALLLTFSQCKKSAVTENAPAAAKISKTFVNDATPGPGGGVLMQAFYWNTPNTSSWWQNVNSKIAAWDAAGISAIWLPPATKGQSGGSSMGYDPYDYFDFGTYNQMGSTTTRFGNLADLNTLISNAHTHNIQVYADMVLNHCSGGTLEANPYTGTNTYTKFTPLSGQFNRSYSDFHPNNIHASDEGSFGGFPDLCHAQANVSNWIYNASYSMSRYYKNTMHYDGWRFDYVKGFGAWVVQNYVNSVGGFAVGEDWDGNAANLQSWVNATGGTSSAFDFACFYAMHSAFDSNDLTHLNDDMLWKRNGAKSVTFVSNHDTDIIGNKYSAYAYIMTHEGYPCVFYSDYEQWLDKGRMNNLIWIHRTLAGGTTTNLYSASDQYIDRRNGYGAAPGVIVYFNGTGYWQQQWVTSNWANRQIKEYTGASGWVQTVAADGRVLIQAPPNSYSIWSVTGY</sequence>
<dbReference type="InterPro" id="IPR015237">
    <property type="entry name" value="Alpha-amylase_C_pro"/>
</dbReference>
<dbReference type="InterPro" id="IPR006047">
    <property type="entry name" value="GH13_cat_dom"/>
</dbReference>
<comment type="cofactor">
    <cofactor evidence="1">
        <name>Ca(2+)</name>
        <dbReference type="ChEBI" id="CHEBI:29108"/>
    </cofactor>
</comment>